<keyword evidence="3" id="KW-1185">Reference proteome</keyword>
<evidence type="ECO:0000256" key="1">
    <source>
        <dbReference type="SAM" id="Phobius"/>
    </source>
</evidence>
<evidence type="ECO:0000313" key="2">
    <source>
        <dbReference type="EMBL" id="KAF6032118.1"/>
    </source>
</evidence>
<dbReference type="AlphaFoldDB" id="A0A7J7K3F3"/>
<evidence type="ECO:0000313" key="3">
    <source>
        <dbReference type="Proteomes" id="UP000593567"/>
    </source>
</evidence>
<accession>A0A7J7K3F3</accession>
<keyword evidence="1" id="KW-1133">Transmembrane helix</keyword>
<proteinExistence type="predicted"/>
<dbReference type="EMBL" id="VXIV02001535">
    <property type="protein sequence ID" value="KAF6032118.1"/>
    <property type="molecule type" value="Genomic_DNA"/>
</dbReference>
<keyword evidence="1" id="KW-0812">Transmembrane</keyword>
<name>A0A7J7K3F3_BUGNE</name>
<protein>
    <submittedName>
        <fullName evidence="2">Uncharacterized protein</fullName>
    </submittedName>
</protein>
<dbReference type="Proteomes" id="UP000593567">
    <property type="component" value="Unassembled WGS sequence"/>
</dbReference>
<gene>
    <name evidence="2" type="ORF">EB796_009618</name>
</gene>
<feature type="transmembrane region" description="Helical" evidence="1">
    <location>
        <begin position="46"/>
        <end position="68"/>
    </location>
</feature>
<comment type="caution">
    <text evidence="2">The sequence shown here is derived from an EMBL/GenBank/DDBJ whole genome shotgun (WGS) entry which is preliminary data.</text>
</comment>
<keyword evidence="1" id="KW-0472">Membrane</keyword>
<reference evidence="2" key="1">
    <citation type="submission" date="2020-06" db="EMBL/GenBank/DDBJ databases">
        <title>Draft genome of Bugula neritina, a colonial animal packing powerful symbionts and potential medicines.</title>
        <authorList>
            <person name="Rayko M."/>
        </authorList>
    </citation>
    <scope>NUCLEOTIDE SEQUENCE [LARGE SCALE GENOMIC DNA]</scope>
    <source>
        <strain evidence="2">Kwan_BN1</strain>
    </source>
</reference>
<organism evidence="2 3">
    <name type="scientific">Bugula neritina</name>
    <name type="common">Brown bryozoan</name>
    <name type="synonym">Sertularia neritina</name>
    <dbReference type="NCBI Taxonomy" id="10212"/>
    <lineage>
        <taxon>Eukaryota</taxon>
        <taxon>Metazoa</taxon>
        <taxon>Spiralia</taxon>
        <taxon>Lophotrochozoa</taxon>
        <taxon>Bryozoa</taxon>
        <taxon>Gymnolaemata</taxon>
        <taxon>Cheilostomatida</taxon>
        <taxon>Flustrina</taxon>
        <taxon>Buguloidea</taxon>
        <taxon>Bugulidae</taxon>
        <taxon>Bugula</taxon>
    </lineage>
</organism>
<sequence>MNFQTQSPGNHLKKFLQQLEIYWSCDSRSLTNNMALVQIHTRTVLYLYYLVTAAVTCVSLTLSPPFVYDSEFNELEDFATLDYPGQGFTTDAVEQMSAKLVEKANQLYRNSKQSKMQDISVSGSLNCLAEFWKFAETIPTLTYEKWIDPKSQRSECDYSITFNSCPIKEELEQDLIVTMNPHALVDGNLSSVWAFPIIEGKNVHIDIDLHSTYAVAALSLQVETVPLGFLLVCQVKMVQ</sequence>